<proteinExistence type="predicted"/>
<evidence type="ECO:0000313" key="1">
    <source>
        <dbReference type="EMBL" id="CAB4881110.1"/>
    </source>
</evidence>
<dbReference type="AlphaFoldDB" id="A0A6J7EIP2"/>
<dbReference type="InterPro" id="IPR003795">
    <property type="entry name" value="DUF192"/>
</dbReference>
<name>A0A6J7EIP2_9ZZZZ</name>
<gene>
    <name evidence="1" type="ORF">UFOPK3423_01358</name>
</gene>
<dbReference type="Pfam" id="PF02643">
    <property type="entry name" value="DUF192"/>
    <property type="match status" value="1"/>
</dbReference>
<dbReference type="InterPro" id="IPR038695">
    <property type="entry name" value="Saro_0823-like_sf"/>
</dbReference>
<dbReference type="EMBL" id="CAFBLQ010000176">
    <property type="protein sequence ID" value="CAB4881110.1"/>
    <property type="molecule type" value="Genomic_DNA"/>
</dbReference>
<sequence>MSVPARLTALPARQLPAGFTVYESVTLRSRALGLAGVDALSPHRGLHLRPCRAVHTFGMRFALDLVWLDSHGEPLRVDRDVPPARHRACRRARSVIEVAAGSADALIASWCVAGSIGGILRHVDPDARPRLRLLKRTRHS</sequence>
<accession>A0A6J7EIP2</accession>
<dbReference type="Gene3D" id="2.60.120.1140">
    <property type="entry name" value="Protein of unknown function DUF192"/>
    <property type="match status" value="1"/>
</dbReference>
<organism evidence="1">
    <name type="scientific">freshwater metagenome</name>
    <dbReference type="NCBI Taxonomy" id="449393"/>
    <lineage>
        <taxon>unclassified sequences</taxon>
        <taxon>metagenomes</taxon>
        <taxon>ecological metagenomes</taxon>
    </lineage>
</organism>
<protein>
    <submittedName>
        <fullName evidence="1">Unannotated protein</fullName>
    </submittedName>
</protein>
<reference evidence="1" key="1">
    <citation type="submission" date="2020-05" db="EMBL/GenBank/DDBJ databases">
        <authorList>
            <person name="Chiriac C."/>
            <person name="Salcher M."/>
            <person name="Ghai R."/>
            <person name="Kavagutti S V."/>
        </authorList>
    </citation>
    <scope>NUCLEOTIDE SEQUENCE</scope>
</reference>